<sequence length="136" mass="14975">MKTVNNEFIKKLDAIKFSITGNDIPQQSVLLDRLNELTGMIEEGDFIDFYHEGFDTLKLMIKAKLALKKAAPDSDAFLHISSSVKGLRNLINEADEVIGGILRAEGLSDALLRAGPFILIAAVVVIGAFLFSHFFH</sequence>
<dbReference type="EMBL" id="VOUQ01000015">
    <property type="protein sequence ID" value="TXE28344.1"/>
    <property type="molecule type" value="Genomic_DNA"/>
</dbReference>
<protein>
    <submittedName>
        <fullName evidence="2">Uncharacterized protein</fullName>
    </submittedName>
</protein>
<dbReference type="AlphaFoldDB" id="A0A5C7BZD6"/>
<accession>A0A5C7BZD6</accession>
<gene>
    <name evidence="2" type="ORF">FOT62_21505</name>
</gene>
<proteinExistence type="predicted"/>
<keyword evidence="1" id="KW-0812">Transmembrane</keyword>
<feature type="transmembrane region" description="Helical" evidence="1">
    <location>
        <begin position="117"/>
        <end position="135"/>
    </location>
</feature>
<evidence type="ECO:0000256" key="1">
    <source>
        <dbReference type="SAM" id="Phobius"/>
    </source>
</evidence>
<dbReference type="RefSeq" id="WP_147882476.1">
    <property type="nucleotide sequence ID" value="NZ_VOUQ01000015.1"/>
</dbReference>
<keyword evidence="1" id="KW-0472">Membrane</keyword>
<dbReference type="Proteomes" id="UP000321126">
    <property type="component" value="Unassembled WGS sequence"/>
</dbReference>
<comment type="caution">
    <text evidence="2">The sequence shown here is derived from an EMBL/GenBank/DDBJ whole genome shotgun (WGS) entry which is preliminary data.</text>
</comment>
<organism evidence="2 3">
    <name type="scientific">Serratia marcescens</name>
    <dbReference type="NCBI Taxonomy" id="615"/>
    <lineage>
        <taxon>Bacteria</taxon>
        <taxon>Pseudomonadati</taxon>
        <taxon>Pseudomonadota</taxon>
        <taxon>Gammaproteobacteria</taxon>
        <taxon>Enterobacterales</taxon>
        <taxon>Yersiniaceae</taxon>
        <taxon>Serratia</taxon>
    </lineage>
</organism>
<keyword evidence="1" id="KW-1133">Transmembrane helix</keyword>
<reference evidence="2 3" key="1">
    <citation type="submission" date="2019-07" db="EMBL/GenBank/DDBJ databases">
        <title>Serratia strains were isolated from fresh produce.</title>
        <authorList>
            <person name="Cho G.-S."/>
            <person name="Stein M."/>
            <person name="Lee W."/>
            <person name="Suh S.H."/>
            <person name="Franz C.M.A.P."/>
        </authorList>
    </citation>
    <scope>NUCLEOTIDE SEQUENCE [LARGE SCALE GENOMIC DNA]</scope>
    <source>
        <strain evidence="2 3">S16</strain>
    </source>
</reference>
<evidence type="ECO:0000313" key="3">
    <source>
        <dbReference type="Proteomes" id="UP000321126"/>
    </source>
</evidence>
<name>A0A5C7BZD6_SERMA</name>
<evidence type="ECO:0000313" key="2">
    <source>
        <dbReference type="EMBL" id="TXE28344.1"/>
    </source>
</evidence>